<evidence type="ECO:0000256" key="6">
    <source>
        <dbReference type="RuleBase" id="RU003797"/>
    </source>
</evidence>
<dbReference type="InterPro" id="IPR046778">
    <property type="entry name" value="UPF0758_N"/>
</dbReference>
<protein>
    <recommendedName>
        <fullName evidence="7">MPN domain-containing protein</fullName>
    </recommendedName>
</protein>
<dbReference type="PANTHER" id="PTHR30471:SF3">
    <property type="entry name" value="UPF0758 PROTEIN YEES-RELATED"/>
    <property type="match status" value="1"/>
</dbReference>
<keyword evidence="5" id="KW-0482">Metalloprotease</keyword>
<evidence type="ECO:0000256" key="3">
    <source>
        <dbReference type="ARBA" id="ARBA00022801"/>
    </source>
</evidence>
<accession>A0A1J8NIG1</accession>
<dbReference type="RefSeq" id="WP_071662212.1">
    <property type="nucleotide sequence ID" value="NZ_LUKY01000032.1"/>
</dbReference>
<evidence type="ECO:0000256" key="2">
    <source>
        <dbReference type="ARBA" id="ARBA00022723"/>
    </source>
</evidence>
<dbReference type="Proteomes" id="UP000183924">
    <property type="component" value="Unassembled WGS sequence"/>
</dbReference>
<dbReference type="GO" id="GO:0006508">
    <property type="term" value="P:proteolysis"/>
    <property type="evidence" value="ECO:0007669"/>
    <property type="project" value="UniProtKB-KW"/>
</dbReference>
<organism evidence="8 9">
    <name type="scientific">Candidatus Rickettsiella isopodorum</name>
    <dbReference type="NCBI Taxonomy" id="1225476"/>
    <lineage>
        <taxon>Bacteria</taxon>
        <taxon>Pseudomonadati</taxon>
        <taxon>Pseudomonadota</taxon>
        <taxon>Gammaproteobacteria</taxon>
        <taxon>Legionellales</taxon>
        <taxon>Coxiellaceae</taxon>
        <taxon>Rickettsiella</taxon>
    </lineage>
</organism>
<keyword evidence="3" id="KW-0378">Hydrolase</keyword>
<keyword evidence="4" id="KW-0862">Zinc</keyword>
<feature type="domain" description="MPN" evidence="7">
    <location>
        <begin position="102"/>
        <end position="224"/>
    </location>
</feature>
<dbReference type="PROSITE" id="PS01302">
    <property type="entry name" value="UPF0758"/>
    <property type="match status" value="1"/>
</dbReference>
<name>A0A1J8NIG1_9COXI</name>
<dbReference type="Pfam" id="PF20582">
    <property type="entry name" value="UPF0758_N"/>
    <property type="match status" value="1"/>
</dbReference>
<dbReference type="PANTHER" id="PTHR30471">
    <property type="entry name" value="DNA REPAIR PROTEIN RADC"/>
    <property type="match status" value="1"/>
</dbReference>
<dbReference type="GO" id="GO:0046872">
    <property type="term" value="F:metal ion binding"/>
    <property type="evidence" value="ECO:0007669"/>
    <property type="project" value="UniProtKB-KW"/>
</dbReference>
<dbReference type="InterPro" id="IPR020891">
    <property type="entry name" value="UPF0758_CS"/>
</dbReference>
<dbReference type="CDD" id="cd08071">
    <property type="entry name" value="MPN_DUF2466"/>
    <property type="match status" value="1"/>
</dbReference>
<sequence length="224" mass="25346">MSITDWPAKERPREKLLSHGASVLSDAELLALFVRTGVRGKTALDISRELLLQFGDLRYIVAASLEQFTKSLGLGLAKYVQIQAAKELATRCLQENLEQRNTFENPQDVYEYLTHKLQSYPYEVFSCLFLDNAHRFIHFKELFHGSINEAAVYPRELIRQVYQHNAAAVILAHNHPSGIAKPSEADKRITQEIKTILTAIDVRLLDHIIIGEGRMTSFASQGLL</sequence>
<keyword evidence="2" id="KW-0479">Metal-binding</keyword>
<dbReference type="SUPFAM" id="SSF47781">
    <property type="entry name" value="RuvA domain 2-like"/>
    <property type="match status" value="1"/>
</dbReference>
<keyword evidence="9" id="KW-1185">Reference proteome</keyword>
<comment type="similarity">
    <text evidence="6">Belongs to the UPF0758 family.</text>
</comment>
<dbReference type="OrthoDB" id="9804482at2"/>
<reference evidence="8 9" key="1">
    <citation type="submission" date="2016-03" db="EMBL/GenBank/DDBJ databases">
        <title>Comparative genomics of Rickettsiella.</title>
        <authorList>
            <person name="Chandler C."/>
            <person name="Wang Y."/>
        </authorList>
    </citation>
    <scope>NUCLEOTIDE SEQUENCE [LARGE SCALE GENOMIC DNA]</scope>
    <source>
        <strain evidence="8 9">RCFS May 2013</strain>
    </source>
</reference>
<dbReference type="InterPro" id="IPR010994">
    <property type="entry name" value="RuvA_2-like"/>
</dbReference>
<dbReference type="GO" id="GO:0008237">
    <property type="term" value="F:metallopeptidase activity"/>
    <property type="evidence" value="ECO:0007669"/>
    <property type="project" value="UniProtKB-KW"/>
</dbReference>
<dbReference type="STRING" id="1225476.A1D18_02280"/>
<evidence type="ECO:0000256" key="5">
    <source>
        <dbReference type="ARBA" id="ARBA00023049"/>
    </source>
</evidence>
<proteinExistence type="inferred from homology"/>
<dbReference type="AlphaFoldDB" id="A0A1J8NIG1"/>
<evidence type="ECO:0000313" key="8">
    <source>
        <dbReference type="EMBL" id="OIZ94952.1"/>
    </source>
</evidence>
<dbReference type="NCBIfam" id="NF000642">
    <property type="entry name" value="PRK00024.1"/>
    <property type="match status" value="1"/>
</dbReference>
<dbReference type="Gene3D" id="3.40.140.10">
    <property type="entry name" value="Cytidine Deaminase, domain 2"/>
    <property type="match status" value="1"/>
</dbReference>
<evidence type="ECO:0000313" key="9">
    <source>
        <dbReference type="Proteomes" id="UP000183924"/>
    </source>
</evidence>
<dbReference type="NCBIfam" id="TIGR00608">
    <property type="entry name" value="radc"/>
    <property type="match status" value="1"/>
</dbReference>
<evidence type="ECO:0000256" key="1">
    <source>
        <dbReference type="ARBA" id="ARBA00022670"/>
    </source>
</evidence>
<keyword evidence="1" id="KW-0645">Protease</keyword>
<dbReference type="InterPro" id="IPR025657">
    <property type="entry name" value="RadC_JAB"/>
</dbReference>
<comment type="caution">
    <text evidence="8">The sequence shown here is derived from an EMBL/GenBank/DDBJ whole genome shotgun (WGS) entry which is preliminary data.</text>
</comment>
<dbReference type="SUPFAM" id="SSF102712">
    <property type="entry name" value="JAB1/MPN domain"/>
    <property type="match status" value="1"/>
</dbReference>
<dbReference type="EMBL" id="LUKY01000032">
    <property type="protein sequence ID" value="OIZ94952.1"/>
    <property type="molecule type" value="Genomic_DNA"/>
</dbReference>
<dbReference type="InterPro" id="IPR001405">
    <property type="entry name" value="UPF0758"/>
</dbReference>
<dbReference type="InterPro" id="IPR037518">
    <property type="entry name" value="MPN"/>
</dbReference>
<dbReference type="PROSITE" id="PS50249">
    <property type="entry name" value="MPN"/>
    <property type="match status" value="1"/>
</dbReference>
<gene>
    <name evidence="8" type="ORF">A1D18_02280</name>
</gene>
<evidence type="ECO:0000259" key="7">
    <source>
        <dbReference type="PROSITE" id="PS50249"/>
    </source>
</evidence>
<dbReference type="Pfam" id="PF04002">
    <property type="entry name" value="RadC"/>
    <property type="match status" value="1"/>
</dbReference>
<evidence type="ECO:0000256" key="4">
    <source>
        <dbReference type="ARBA" id="ARBA00022833"/>
    </source>
</evidence>